<dbReference type="Pfam" id="PF11338">
    <property type="entry name" value="DUF3140"/>
    <property type="match status" value="1"/>
</dbReference>
<reference evidence="2 3" key="1">
    <citation type="submission" date="2017-02" db="EMBL/GenBank/DDBJ databases">
        <title>The new phylogeny of genus Mycobacterium.</title>
        <authorList>
            <person name="Tortoli E."/>
            <person name="Trovato A."/>
            <person name="Cirillo D.M."/>
        </authorList>
    </citation>
    <scope>NUCLEOTIDE SEQUENCE [LARGE SCALE GENOMIC DNA]</scope>
    <source>
        <strain evidence="2 3">FI-09383</strain>
    </source>
</reference>
<sequence>MAHHVEVEPELWEEFHRVVNMTSRELLEWLRTRSADEDTEELPDEAGTKTGRAVLDILQKRRVDLTDEDERVMRKVVDQIHAERREDLEPTAGQENWRHRLMTIGHDPLKPAPR</sequence>
<dbReference type="AlphaFoldDB" id="A0A0M2ZC92"/>
<dbReference type="STRING" id="81858.BST23_11325"/>
<dbReference type="PANTHER" id="PTHR40630">
    <property type="entry name" value="POSSIBLE DNA-BINDING PROTEIN"/>
    <property type="match status" value="1"/>
</dbReference>
<comment type="caution">
    <text evidence="2">The sequence shown here is derived from an EMBL/GenBank/DDBJ whole genome shotgun (WGS) entry which is preliminary data.</text>
</comment>
<gene>
    <name evidence="2" type="ORF">BST23_11325</name>
</gene>
<evidence type="ECO:0000256" key="1">
    <source>
        <dbReference type="SAM" id="MobiDB-lite"/>
    </source>
</evidence>
<organism evidence="2 3">
    <name type="scientific">Mycolicibacterium elephantis</name>
    <dbReference type="NCBI Taxonomy" id="81858"/>
    <lineage>
        <taxon>Bacteria</taxon>
        <taxon>Bacillati</taxon>
        <taxon>Actinomycetota</taxon>
        <taxon>Actinomycetes</taxon>
        <taxon>Mycobacteriales</taxon>
        <taxon>Mycobacteriaceae</taxon>
        <taxon>Mycolicibacterium</taxon>
    </lineage>
</organism>
<dbReference type="InterPro" id="IPR021487">
    <property type="entry name" value="DUF3140"/>
</dbReference>
<dbReference type="RefSeq" id="WP_046753437.1">
    <property type="nucleotide sequence ID" value="NZ_LBNO01000071.1"/>
</dbReference>
<name>A0A0M2ZC92_9MYCO</name>
<protein>
    <recommendedName>
        <fullName evidence="4">DUF3140 domain-containing protein</fullName>
    </recommendedName>
</protein>
<feature type="region of interest" description="Disordered" evidence="1">
    <location>
        <begin position="85"/>
        <end position="114"/>
    </location>
</feature>
<proteinExistence type="predicted"/>
<accession>A0A1A0Q9Z7</accession>
<evidence type="ECO:0008006" key="4">
    <source>
        <dbReference type="Google" id="ProtNLM"/>
    </source>
</evidence>
<dbReference type="OrthoDB" id="513524at2"/>
<dbReference type="EMBL" id="MVHP01000010">
    <property type="protein sequence ID" value="ORA66287.1"/>
    <property type="molecule type" value="Genomic_DNA"/>
</dbReference>
<evidence type="ECO:0000313" key="3">
    <source>
        <dbReference type="Proteomes" id="UP000192772"/>
    </source>
</evidence>
<evidence type="ECO:0000313" key="2">
    <source>
        <dbReference type="EMBL" id="ORA66287.1"/>
    </source>
</evidence>
<dbReference type="PANTHER" id="PTHR40630:SF1">
    <property type="entry name" value="DNA-BINDING PROTEIN"/>
    <property type="match status" value="1"/>
</dbReference>
<dbReference type="Proteomes" id="UP000192772">
    <property type="component" value="Unassembled WGS sequence"/>
</dbReference>
<accession>A0A0M2ZC92</accession>